<dbReference type="InterPro" id="IPR000792">
    <property type="entry name" value="Tscrpt_reg_LuxR_C"/>
</dbReference>
<dbReference type="EMBL" id="BAAAPF010000302">
    <property type="protein sequence ID" value="GAA1501296.1"/>
    <property type="molecule type" value="Genomic_DNA"/>
</dbReference>
<dbReference type="RefSeq" id="WP_027752396.1">
    <property type="nucleotide sequence ID" value="NZ_BAAAPF010000302.1"/>
</dbReference>
<comment type="caution">
    <text evidence="8">The sequence shown here is derived from an EMBL/GenBank/DDBJ whole genome shotgun (WGS) entry which is preliminary data.</text>
</comment>
<dbReference type="SUPFAM" id="SSF46894">
    <property type="entry name" value="C-terminal effector domain of the bipartite response regulators"/>
    <property type="match status" value="1"/>
</dbReference>
<dbReference type="InterPro" id="IPR058245">
    <property type="entry name" value="NreC/VraR/RcsB-like_REC"/>
</dbReference>
<evidence type="ECO:0000259" key="7">
    <source>
        <dbReference type="PROSITE" id="PS50110"/>
    </source>
</evidence>
<dbReference type="InterPro" id="IPR001789">
    <property type="entry name" value="Sig_transdc_resp-reg_receiver"/>
</dbReference>
<evidence type="ECO:0000313" key="8">
    <source>
        <dbReference type="EMBL" id="GAA1501296.1"/>
    </source>
</evidence>
<feature type="domain" description="HTH luxR-type" evidence="6">
    <location>
        <begin position="153"/>
        <end position="218"/>
    </location>
</feature>
<proteinExistence type="predicted"/>
<feature type="modified residue" description="4-aspartylphosphate" evidence="5">
    <location>
        <position position="58"/>
    </location>
</feature>
<evidence type="ECO:0000256" key="4">
    <source>
        <dbReference type="ARBA" id="ARBA00023163"/>
    </source>
</evidence>
<dbReference type="PANTHER" id="PTHR43214">
    <property type="entry name" value="TWO-COMPONENT RESPONSE REGULATOR"/>
    <property type="match status" value="1"/>
</dbReference>
<feature type="domain" description="Response regulatory" evidence="7">
    <location>
        <begin position="5"/>
        <end position="127"/>
    </location>
</feature>
<sequence>MSAVRVYIVDDHPVFRDGVRVALENVPDLEIAGESGAGEEALTALAEPDARVDVVLMDLHLPGCSGVEATRQLNSPCRSGSPPPRVLVMSASVEDDAVVAALRAGAYGYLDKGASRAELLGAVRCVAAGGAVFSPAVAERLSRYFSALHTVPAGRAFPQLTQREREVLDLIARSYNNRRIARELVLSEKTVRNHISNIFTKLGVQDRIAAMLRAREAGLGE</sequence>
<dbReference type="PRINTS" id="PR00038">
    <property type="entry name" value="HTHLUXR"/>
</dbReference>
<dbReference type="Proteomes" id="UP001500443">
    <property type="component" value="Unassembled WGS sequence"/>
</dbReference>
<dbReference type="Pfam" id="PF00072">
    <property type="entry name" value="Response_reg"/>
    <property type="match status" value="1"/>
</dbReference>
<reference evidence="9" key="1">
    <citation type="journal article" date="2019" name="Int. J. Syst. Evol. Microbiol.">
        <title>The Global Catalogue of Microorganisms (GCM) 10K type strain sequencing project: providing services to taxonomists for standard genome sequencing and annotation.</title>
        <authorList>
            <consortium name="The Broad Institute Genomics Platform"/>
            <consortium name="The Broad Institute Genome Sequencing Center for Infectious Disease"/>
            <person name="Wu L."/>
            <person name="Ma J."/>
        </authorList>
    </citation>
    <scope>NUCLEOTIDE SEQUENCE [LARGE SCALE GENOMIC DNA]</scope>
    <source>
        <strain evidence="9">JCM 15481</strain>
    </source>
</reference>
<dbReference type="InterPro" id="IPR016032">
    <property type="entry name" value="Sig_transdc_resp-reg_C-effctor"/>
</dbReference>
<gene>
    <name evidence="8" type="ORF">GCM10009802_57580</name>
</gene>
<dbReference type="CDD" id="cd06170">
    <property type="entry name" value="LuxR_C_like"/>
    <property type="match status" value="1"/>
</dbReference>
<keyword evidence="3" id="KW-0238">DNA-binding</keyword>
<dbReference type="PROSITE" id="PS50110">
    <property type="entry name" value="RESPONSE_REGULATORY"/>
    <property type="match status" value="1"/>
</dbReference>
<keyword evidence="2" id="KW-0805">Transcription regulation</keyword>
<dbReference type="SMART" id="SM00421">
    <property type="entry name" value="HTH_LUXR"/>
    <property type="match status" value="1"/>
</dbReference>
<keyword evidence="9" id="KW-1185">Reference proteome</keyword>
<dbReference type="SUPFAM" id="SSF52172">
    <property type="entry name" value="CheY-like"/>
    <property type="match status" value="1"/>
</dbReference>
<dbReference type="SMART" id="SM00448">
    <property type="entry name" value="REC"/>
    <property type="match status" value="1"/>
</dbReference>
<evidence type="ECO:0000259" key="6">
    <source>
        <dbReference type="PROSITE" id="PS50043"/>
    </source>
</evidence>
<accession>A0ABP4KI48</accession>
<dbReference type="PANTHER" id="PTHR43214:SF24">
    <property type="entry name" value="TRANSCRIPTIONAL REGULATORY PROTEIN NARL-RELATED"/>
    <property type="match status" value="1"/>
</dbReference>
<name>A0ABP4KI48_9ACTN</name>
<dbReference type="CDD" id="cd17535">
    <property type="entry name" value="REC_NarL-like"/>
    <property type="match status" value="1"/>
</dbReference>
<protein>
    <submittedName>
        <fullName evidence="8">Response regulator transcription factor</fullName>
    </submittedName>
</protein>
<dbReference type="PROSITE" id="PS50043">
    <property type="entry name" value="HTH_LUXR_2"/>
    <property type="match status" value="1"/>
</dbReference>
<evidence type="ECO:0000256" key="2">
    <source>
        <dbReference type="ARBA" id="ARBA00023015"/>
    </source>
</evidence>
<dbReference type="InterPro" id="IPR039420">
    <property type="entry name" value="WalR-like"/>
</dbReference>
<organism evidence="8 9">
    <name type="scientific">Streptomyces synnematoformans</name>
    <dbReference type="NCBI Taxonomy" id="415721"/>
    <lineage>
        <taxon>Bacteria</taxon>
        <taxon>Bacillati</taxon>
        <taxon>Actinomycetota</taxon>
        <taxon>Actinomycetes</taxon>
        <taxon>Kitasatosporales</taxon>
        <taxon>Streptomycetaceae</taxon>
        <taxon>Streptomyces</taxon>
    </lineage>
</organism>
<dbReference type="Gene3D" id="3.40.50.2300">
    <property type="match status" value="1"/>
</dbReference>
<evidence type="ECO:0000256" key="5">
    <source>
        <dbReference type="PROSITE-ProRule" id="PRU00169"/>
    </source>
</evidence>
<keyword evidence="1 5" id="KW-0597">Phosphoprotein</keyword>
<dbReference type="Pfam" id="PF00196">
    <property type="entry name" value="GerE"/>
    <property type="match status" value="1"/>
</dbReference>
<evidence type="ECO:0000256" key="3">
    <source>
        <dbReference type="ARBA" id="ARBA00023125"/>
    </source>
</evidence>
<evidence type="ECO:0000313" key="9">
    <source>
        <dbReference type="Proteomes" id="UP001500443"/>
    </source>
</evidence>
<dbReference type="InterPro" id="IPR011006">
    <property type="entry name" value="CheY-like_superfamily"/>
</dbReference>
<evidence type="ECO:0000256" key="1">
    <source>
        <dbReference type="ARBA" id="ARBA00022553"/>
    </source>
</evidence>
<keyword evidence="4" id="KW-0804">Transcription</keyword>